<feature type="coiled-coil region" evidence="1">
    <location>
        <begin position="55"/>
        <end position="96"/>
    </location>
</feature>
<sequence>MKLAGLTEQIDETFEEEKPREPVPKQSIATIAKQLIQSRHSVAQLSDPVAYCFNCEEYIVRIKKLQAENNELESDLNEQKDLVENLQFQLEELNFEKSQHYSDTPEKETVIRVANTDFVLPAKAKTPIGKFFGPLQVPSGTSTPQTVVKNSVLKDEKENLTPDQQKALKQEGFDGLNISYDQMHLLENRLASYQTLVSTLKSQLDVEQEEKRLLQSRLLDQAAFLQPKSGSNSPENPLLPKDHQFEEPIIIKSRRMLRSTVKRKSQMH</sequence>
<keyword evidence="1" id="KW-0175">Coiled coil</keyword>
<evidence type="ECO:0000256" key="2">
    <source>
        <dbReference type="SAM" id="MobiDB-lite"/>
    </source>
</evidence>
<feature type="region of interest" description="Disordered" evidence="2">
    <location>
        <begin position="1"/>
        <end position="22"/>
    </location>
</feature>
<dbReference type="Proteomes" id="UP001626550">
    <property type="component" value="Unassembled WGS sequence"/>
</dbReference>
<dbReference type="EMBL" id="JBJKFK010000060">
    <property type="protein sequence ID" value="KAL3320325.1"/>
    <property type="molecule type" value="Genomic_DNA"/>
</dbReference>
<organism evidence="3 4">
    <name type="scientific">Cichlidogyrus casuarinus</name>
    <dbReference type="NCBI Taxonomy" id="1844966"/>
    <lineage>
        <taxon>Eukaryota</taxon>
        <taxon>Metazoa</taxon>
        <taxon>Spiralia</taxon>
        <taxon>Lophotrochozoa</taxon>
        <taxon>Platyhelminthes</taxon>
        <taxon>Monogenea</taxon>
        <taxon>Monopisthocotylea</taxon>
        <taxon>Dactylogyridea</taxon>
        <taxon>Ancyrocephalidae</taxon>
        <taxon>Cichlidogyrus</taxon>
    </lineage>
</organism>
<protein>
    <submittedName>
        <fullName evidence="3">Uncharacterized protein</fullName>
    </submittedName>
</protein>
<comment type="caution">
    <text evidence="3">The sequence shown here is derived from an EMBL/GenBank/DDBJ whole genome shotgun (WGS) entry which is preliminary data.</text>
</comment>
<evidence type="ECO:0000313" key="3">
    <source>
        <dbReference type="EMBL" id="KAL3320325.1"/>
    </source>
</evidence>
<evidence type="ECO:0000256" key="1">
    <source>
        <dbReference type="SAM" id="Coils"/>
    </source>
</evidence>
<gene>
    <name evidence="3" type="ORF">Ciccas_000994</name>
</gene>
<dbReference type="AlphaFoldDB" id="A0ABD2QLB0"/>
<accession>A0ABD2QLB0</accession>
<reference evidence="3 4" key="1">
    <citation type="submission" date="2024-11" db="EMBL/GenBank/DDBJ databases">
        <title>Adaptive evolution of stress response genes in parasites aligns with host niche diversity.</title>
        <authorList>
            <person name="Hahn C."/>
            <person name="Resl P."/>
        </authorList>
    </citation>
    <scope>NUCLEOTIDE SEQUENCE [LARGE SCALE GENOMIC DNA]</scope>
    <source>
        <strain evidence="3">EGGRZ-B1_66</strain>
        <tissue evidence="3">Body</tissue>
    </source>
</reference>
<evidence type="ECO:0000313" key="4">
    <source>
        <dbReference type="Proteomes" id="UP001626550"/>
    </source>
</evidence>
<feature type="coiled-coil region" evidence="1">
    <location>
        <begin position="183"/>
        <end position="217"/>
    </location>
</feature>
<proteinExistence type="predicted"/>
<feature type="region of interest" description="Disordered" evidence="2">
    <location>
        <begin position="225"/>
        <end position="244"/>
    </location>
</feature>
<name>A0ABD2QLB0_9PLAT</name>
<keyword evidence="4" id="KW-1185">Reference proteome</keyword>